<feature type="compositionally biased region" description="Low complexity" evidence="3">
    <location>
        <begin position="63"/>
        <end position="79"/>
    </location>
</feature>
<dbReference type="SUPFAM" id="SSF54928">
    <property type="entry name" value="RNA-binding domain, RBD"/>
    <property type="match status" value="1"/>
</dbReference>
<accession>A0AAJ8M2X4</accession>
<proteinExistence type="predicted"/>
<feature type="compositionally biased region" description="Basic and acidic residues" evidence="3">
    <location>
        <begin position="53"/>
        <end position="62"/>
    </location>
</feature>
<dbReference type="GeneID" id="91089440"/>
<feature type="compositionally biased region" description="Polar residues" evidence="3">
    <location>
        <begin position="34"/>
        <end position="44"/>
    </location>
</feature>
<sequence length="277" mass="29422">MDVDKSLDEIIASKKPQKTQKSQPAQRSAGPRHSSGNQTRSTPYTRPPGLGPDADKWTHDAYRGPGATRGARRPPVSAPAAATLNTTITGTGAAFLKESTRIEIVGLHYEVTPQDLKTIFSQTGTIMEGPQIKYDRSGRSTGIAWIQYASVQQAKAAINQFDGALTKGETISIRFAPIPVPPRQAPVSRDSFGHWTKRGGAARPAQTGGDLLSRLAPAKGDKGGNTTSHTNPRGGRGGRGKGRGRSGGRPKPKNEGDLDNELDSFMKKDGAGDVEMS</sequence>
<evidence type="ECO:0000256" key="2">
    <source>
        <dbReference type="PROSITE-ProRule" id="PRU00176"/>
    </source>
</evidence>
<dbReference type="InterPro" id="IPR025715">
    <property type="entry name" value="FoP_C"/>
</dbReference>
<dbReference type="Proteomes" id="UP000094043">
    <property type="component" value="Chromosome 6"/>
</dbReference>
<dbReference type="InterPro" id="IPR012677">
    <property type="entry name" value="Nucleotide-bd_a/b_plait_sf"/>
</dbReference>
<dbReference type="SMART" id="SM00360">
    <property type="entry name" value="RRM"/>
    <property type="match status" value="1"/>
</dbReference>
<gene>
    <name evidence="5" type="ORF">L203_105231</name>
</gene>
<dbReference type="PROSITE" id="PS50102">
    <property type="entry name" value="RRM"/>
    <property type="match status" value="1"/>
</dbReference>
<dbReference type="AlphaFoldDB" id="A0AAJ8M2X4"/>
<keyword evidence="6" id="KW-1185">Reference proteome</keyword>
<dbReference type="InterPro" id="IPR035979">
    <property type="entry name" value="RBD_domain_sf"/>
</dbReference>
<organism evidence="5 6">
    <name type="scientific">Cryptococcus depauperatus CBS 7841</name>
    <dbReference type="NCBI Taxonomy" id="1295531"/>
    <lineage>
        <taxon>Eukaryota</taxon>
        <taxon>Fungi</taxon>
        <taxon>Dikarya</taxon>
        <taxon>Basidiomycota</taxon>
        <taxon>Agaricomycotina</taxon>
        <taxon>Tremellomycetes</taxon>
        <taxon>Tremellales</taxon>
        <taxon>Cryptococcaceae</taxon>
        <taxon>Cryptococcus</taxon>
    </lineage>
</organism>
<evidence type="ECO:0000313" key="6">
    <source>
        <dbReference type="Proteomes" id="UP000094043"/>
    </source>
</evidence>
<dbReference type="Pfam" id="PF00076">
    <property type="entry name" value="RRM_1"/>
    <property type="match status" value="1"/>
</dbReference>
<dbReference type="InterPro" id="IPR000504">
    <property type="entry name" value="RRM_dom"/>
</dbReference>
<evidence type="ECO:0000256" key="1">
    <source>
        <dbReference type="ARBA" id="ARBA00022884"/>
    </source>
</evidence>
<dbReference type="GO" id="GO:0003729">
    <property type="term" value="F:mRNA binding"/>
    <property type="evidence" value="ECO:0007669"/>
    <property type="project" value="TreeGrafter"/>
</dbReference>
<feature type="compositionally biased region" description="Basic and acidic residues" evidence="3">
    <location>
        <begin position="1"/>
        <end position="12"/>
    </location>
</feature>
<keyword evidence="1 2" id="KW-0694">RNA-binding</keyword>
<evidence type="ECO:0000256" key="3">
    <source>
        <dbReference type="SAM" id="MobiDB-lite"/>
    </source>
</evidence>
<feature type="compositionally biased region" description="Basic residues" evidence="3">
    <location>
        <begin position="236"/>
        <end position="251"/>
    </location>
</feature>
<dbReference type="Gene3D" id="3.30.70.330">
    <property type="match status" value="1"/>
</dbReference>
<feature type="domain" description="RRM" evidence="4">
    <location>
        <begin position="100"/>
        <end position="178"/>
    </location>
</feature>
<dbReference type="RefSeq" id="XP_066070700.1">
    <property type="nucleotide sequence ID" value="XM_066214603.1"/>
</dbReference>
<reference evidence="5" key="2">
    <citation type="journal article" date="2022" name="Elife">
        <title>Obligate sexual reproduction of a homothallic fungus closely related to the Cryptococcus pathogenic species complex.</title>
        <authorList>
            <person name="Passer A.R."/>
            <person name="Clancey S.A."/>
            <person name="Shea T."/>
            <person name="David-Palma M."/>
            <person name="Averette A.F."/>
            <person name="Boekhout T."/>
            <person name="Porcel B.M."/>
            <person name="Nowrousian M."/>
            <person name="Cuomo C.A."/>
            <person name="Sun S."/>
            <person name="Heitman J."/>
            <person name="Coelho M.A."/>
        </authorList>
    </citation>
    <scope>NUCLEOTIDE SEQUENCE</scope>
    <source>
        <strain evidence="5">CBS 7841</strain>
    </source>
</reference>
<name>A0AAJ8M2X4_9TREE</name>
<dbReference type="GO" id="GO:0005634">
    <property type="term" value="C:nucleus"/>
    <property type="evidence" value="ECO:0007669"/>
    <property type="project" value="TreeGrafter"/>
</dbReference>
<dbReference type="PANTHER" id="PTHR19965:SF82">
    <property type="entry name" value="THO COMPLEX SUBUNIT 4"/>
    <property type="match status" value="1"/>
</dbReference>
<reference evidence="5" key="3">
    <citation type="submission" date="2024-01" db="EMBL/GenBank/DDBJ databases">
        <authorList>
            <person name="Coelho M.A."/>
            <person name="David-Palma M."/>
            <person name="Shea T."/>
            <person name="Sun S."/>
            <person name="Cuomo C.A."/>
            <person name="Heitman J."/>
        </authorList>
    </citation>
    <scope>NUCLEOTIDE SEQUENCE</scope>
    <source>
        <strain evidence="5">CBS 7841</strain>
    </source>
</reference>
<evidence type="ECO:0000313" key="5">
    <source>
        <dbReference type="EMBL" id="WVN90000.1"/>
    </source>
</evidence>
<protein>
    <recommendedName>
        <fullName evidence="4">RRM domain-containing protein</fullName>
    </recommendedName>
</protein>
<dbReference type="KEGG" id="cdep:91089440"/>
<feature type="region of interest" description="Disordered" evidence="3">
    <location>
        <begin position="1"/>
        <end position="79"/>
    </location>
</feature>
<dbReference type="EMBL" id="CP143789">
    <property type="protein sequence ID" value="WVN90000.1"/>
    <property type="molecule type" value="Genomic_DNA"/>
</dbReference>
<feature type="region of interest" description="Disordered" evidence="3">
    <location>
        <begin position="181"/>
        <end position="277"/>
    </location>
</feature>
<dbReference type="InterPro" id="IPR051229">
    <property type="entry name" value="ALYREF_mRNA_export"/>
</dbReference>
<reference evidence="5" key="1">
    <citation type="submission" date="2016-06" db="EMBL/GenBank/DDBJ databases">
        <authorList>
            <person name="Cuomo C."/>
            <person name="Litvintseva A."/>
            <person name="Heitman J."/>
            <person name="Chen Y."/>
            <person name="Sun S."/>
            <person name="Springer D."/>
            <person name="Dromer F."/>
            <person name="Young S."/>
            <person name="Zeng Q."/>
            <person name="Chapman S."/>
            <person name="Gujja S."/>
            <person name="Saif S."/>
            <person name="Birren B."/>
        </authorList>
    </citation>
    <scope>NUCLEOTIDE SEQUENCE</scope>
    <source>
        <strain evidence="5">CBS 7841</strain>
    </source>
</reference>
<dbReference type="PANTHER" id="PTHR19965">
    <property type="entry name" value="RNA AND EXPORT FACTOR BINDING PROTEIN"/>
    <property type="match status" value="1"/>
</dbReference>
<dbReference type="Pfam" id="PF13865">
    <property type="entry name" value="FoP_duplication"/>
    <property type="match status" value="1"/>
</dbReference>
<evidence type="ECO:0000259" key="4">
    <source>
        <dbReference type="PROSITE" id="PS50102"/>
    </source>
</evidence>